<dbReference type="Proteomes" id="UP001501706">
    <property type="component" value="Unassembled WGS sequence"/>
</dbReference>
<keyword evidence="2" id="KW-0288">FMN</keyword>
<dbReference type="InterPro" id="IPR001094">
    <property type="entry name" value="Flavdoxin-like"/>
</dbReference>
<evidence type="ECO:0000259" key="6">
    <source>
        <dbReference type="PROSITE" id="PS51384"/>
    </source>
</evidence>
<evidence type="ECO:0000256" key="1">
    <source>
        <dbReference type="ARBA" id="ARBA00022630"/>
    </source>
</evidence>
<dbReference type="Pfam" id="PF00258">
    <property type="entry name" value="Flavodoxin_1"/>
    <property type="match status" value="1"/>
</dbReference>
<dbReference type="Gene3D" id="2.40.30.10">
    <property type="entry name" value="Translation factors"/>
    <property type="match status" value="1"/>
</dbReference>
<keyword evidence="1" id="KW-0285">Flavoprotein</keyword>
<evidence type="ECO:0000256" key="2">
    <source>
        <dbReference type="ARBA" id="ARBA00022643"/>
    </source>
</evidence>
<dbReference type="PROSITE" id="PS51384">
    <property type="entry name" value="FAD_FR"/>
    <property type="match status" value="1"/>
</dbReference>
<dbReference type="SUPFAM" id="SSF63380">
    <property type="entry name" value="Riboflavin synthase domain-like"/>
    <property type="match status" value="1"/>
</dbReference>
<dbReference type="RefSeq" id="WP_132979947.1">
    <property type="nucleotide sequence ID" value="NZ_BAAAEN010000004.1"/>
</dbReference>
<keyword evidence="3" id="KW-0813">Transport</keyword>
<dbReference type="CDD" id="cd06200">
    <property type="entry name" value="SiR_like1"/>
    <property type="match status" value="1"/>
</dbReference>
<reference evidence="7 8" key="1">
    <citation type="journal article" date="2019" name="Int. J. Syst. Evol. Microbiol.">
        <title>The Global Catalogue of Microorganisms (GCM) 10K type strain sequencing project: providing services to taxonomists for standard genome sequencing and annotation.</title>
        <authorList>
            <consortium name="The Broad Institute Genomics Platform"/>
            <consortium name="The Broad Institute Genome Sequencing Center for Infectious Disease"/>
            <person name="Wu L."/>
            <person name="Ma J."/>
        </authorList>
    </citation>
    <scope>NUCLEOTIDE SEQUENCE [LARGE SCALE GENOMIC DNA]</scope>
    <source>
        <strain evidence="7 8">JCM 14330</strain>
    </source>
</reference>
<evidence type="ECO:0000259" key="5">
    <source>
        <dbReference type="PROSITE" id="PS50902"/>
    </source>
</evidence>
<dbReference type="SUPFAM" id="SSF52218">
    <property type="entry name" value="Flavoproteins"/>
    <property type="match status" value="1"/>
</dbReference>
<dbReference type="EC" id="1.6.2.4" evidence="4"/>
<dbReference type="InterPro" id="IPR039261">
    <property type="entry name" value="FNR_nucleotide-bd"/>
</dbReference>
<dbReference type="PROSITE" id="PS50902">
    <property type="entry name" value="FLAVODOXIN_LIKE"/>
    <property type="match status" value="1"/>
</dbReference>
<sequence length="536" mass="56979">MNDESRAASARRAGVAVLLLLAALVLVAAVLPLSPAAHRAVAGGLVVACYVAFCVWTALAWRAAASPSGGPIAADALLVAYASQTGFAEQIARRSAQALQAAGLPVHLANLAEMGGSALQRFRQALFVVSTTGEGDAPDSVAGFARKTLAGELALHGMSYGVLALGDSSYQRYCAFGQSLANWLHRQGAEPMFDPILVDDGDEGALRHWQHYLNVLGASAEMEDWAAPSYRAWTLAERRLLNDGSPGGPAYHLALVAADASPADWEAGDIAEIGPRNAPDDVASLLAALGLDGAMGVDGGQSLGDALAARVLPHDEAGRAALRGLPAPALLEALPRIPHREYSIASLPADGRLELLVRQMRYPDGRLGLGSGWLTRHVRVGGKVDVRLRRNGGFRPPAPGRPLILIGNGTGMAGLRAHLKARAAAGAHRNWLLFGERTPEHDFFHRDEIQAWREQGVLERLDLAFSRTAGWPRYVQDCLPAAAGELRAWVDDDAAIYVCGSLQGMAAGVAAELERILGRDRLDELAEQGRYRRDVY</sequence>
<evidence type="ECO:0000313" key="7">
    <source>
        <dbReference type="EMBL" id="GAA0499298.1"/>
    </source>
</evidence>
<dbReference type="SUPFAM" id="SSF52343">
    <property type="entry name" value="Ferredoxin reductase-like, C-terminal NADP-linked domain"/>
    <property type="match status" value="1"/>
</dbReference>
<feature type="domain" description="FAD-binding FR-type" evidence="6">
    <location>
        <begin position="228"/>
        <end position="397"/>
    </location>
</feature>
<dbReference type="InterPro" id="IPR001433">
    <property type="entry name" value="OxRdtase_FAD/NAD-bd"/>
</dbReference>
<dbReference type="InterPro" id="IPR029039">
    <property type="entry name" value="Flavoprotein-like_sf"/>
</dbReference>
<keyword evidence="3" id="KW-0249">Electron transport</keyword>
<organism evidence="7 8">
    <name type="scientific">Pigmentiphaga daeguensis</name>
    <dbReference type="NCBI Taxonomy" id="414049"/>
    <lineage>
        <taxon>Bacteria</taxon>
        <taxon>Pseudomonadati</taxon>
        <taxon>Pseudomonadota</taxon>
        <taxon>Betaproteobacteria</taxon>
        <taxon>Burkholderiales</taxon>
        <taxon>Alcaligenaceae</taxon>
        <taxon>Pigmentiphaga</taxon>
    </lineage>
</organism>
<dbReference type="InterPro" id="IPR017938">
    <property type="entry name" value="Riboflavin_synthase-like_b-brl"/>
</dbReference>
<name>A0ABN1BJI6_9BURK</name>
<gene>
    <name evidence="7" type="ORF">GCM10009097_14620</name>
</gene>
<dbReference type="PANTHER" id="PTHR19384:SF17">
    <property type="entry name" value="NADPH--CYTOCHROME P450 REDUCTASE"/>
    <property type="match status" value="1"/>
</dbReference>
<dbReference type="InterPro" id="IPR001709">
    <property type="entry name" value="Flavoprot_Pyr_Nucl_cyt_Rdtase"/>
</dbReference>
<evidence type="ECO:0000256" key="3">
    <source>
        <dbReference type="ARBA" id="ARBA00022982"/>
    </source>
</evidence>
<dbReference type="InterPro" id="IPR017927">
    <property type="entry name" value="FAD-bd_FR_type"/>
</dbReference>
<comment type="caution">
    <text evidence="7">The sequence shown here is derived from an EMBL/GenBank/DDBJ whole genome shotgun (WGS) entry which is preliminary data.</text>
</comment>
<dbReference type="Gene3D" id="3.40.50.80">
    <property type="entry name" value="Nucleotide-binding domain of ferredoxin-NADP reductase (FNR) module"/>
    <property type="match status" value="1"/>
</dbReference>
<dbReference type="InterPro" id="IPR008254">
    <property type="entry name" value="Flavodoxin/NO_synth"/>
</dbReference>
<dbReference type="PRINTS" id="PR00371">
    <property type="entry name" value="FPNCR"/>
</dbReference>
<evidence type="ECO:0000313" key="8">
    <source>
        <dbReference type="Proteomes" id="UP001501706"/>
    </source>
</evidence>
<dbReference type="Gene3D" id="3.40.50.360">
    <property type="match status" value="1"/>
</dbReference>
<proteinExistence type="predicted"/>
<feature type="domain" description="Flavodoxin-like" evidence="5">
    <location>
        <begin position="77"/>
        <end position="214"/>
    </location>
</feature>
<protein>
    <recommendedName>
        <fullName evidence="4">NADPH--hemoprotein reductase</fullName>
        <ecNumber evidence="4">1.6.2.4</ecNumber>
    </recommendedName>
</protein>
<dbReference type="PANTHER" id="PTHR19384">
    <property type="entry name" value="NITRIC OXIDE SYNTHASE-RELATED"/>
    <property type="match status" value="1"/>
</dbReference>
<evidence type="ECO:0000256" key="4">
    <source>
        <dbReference type="ARBA" id="ARBA00023797"/>
    </source>
</evidence>
<accession>A0ABN1BJI6</accession>
<dbReference type="PRINTS" id="PR00369">
    <property type="entry name" value="FLAVODOXIN"/>
</dbReference>
<keyword evidence="8" id="KW-1185">Reference proteome</keyword>
<dbReference type="EMBL" id="BAAAEN010000004">
    <property type="protein sequence ID" value="GAA0499298.1"/>
    <property type="molecule type" value="Genomic_DNA"/>
</dbReference>
<dbReference type="Pfam" id="PF00175">
    <property type="entry name" value="NAD_binding_1"/>
    <property type="match status" value="1"/>
</dbReference>